<dbReference type="HOGENOM" id="CLU_1287340_0_0_7"/>
<accession>D0LZ58</accession>
<dbReference type="eggNOG" id="ENOG50343JZ">
    <property type="taxonomic scope" value="Bacteria"/>
</dbReference>
<gene>
    <name evidence="1" type="ordered locus">Hoch_3820</name>
</gene>
<dbReference type="EMBL" id="CP001804">
    <property type="protein sequence ID" value="ACY16320.1"/>
    <property type="molecule type" value="Genomic_DNA"/>
</dbReference>
<keyword evidence="2" id="KW-1185">Reference proteome</keyword>
<dbReference type="KEGG" id="hoh:Hoch_3820"/>
<evidence type="ECO:0000313" key="1">
    <source>
        <dbReference type="EMBL" id="ACY16320.1"/>
    </source>
</evidence>
<dbReference type="AlphaFoldDB" id="D0LZ58"/>
<proteinExistence type="predicted"/>
<sequence length="213" mass="24404">MRNDSPCKLSWDFDRTNARNAKDAWLVKFPEWEMAAGLVGNKQLMLPNPLLFEADFDETQTLDYPYTDFRCPLMSSRMLHLLRGVGDFPHRCYPVRFVDNMAFADKRYLPDGSLRPEVVDDRFAAVQITEYLDAVDWEASVYYRKLVGPIERVKFQKIVLREPAGGYPPLFRIRDKASMLLVSAKARRALEAADIRGIAFDPLPGTSGPPQRD</sequence>
<reference evidence="1 2" key="1">
    <citation type="journal article" date="2010" name="Stand. Genomic Sci.">
        <title>Complete genome sequence of Haliangium ochraceum type strain (SMP-2).</title>
        <authorList>
            <consortium name="US DOE Joint Genome Institute (JGI-PGF)"/>
            <person name="Ivanova N."/>
            <person name="Daum C."/>
            <person name="Lang E."/>
            <person name="Abt B."/>
            <person name="Kopitz M."/>
            <person name="Saunders E."/>
            <person name="Lapidus A."/>
            <person name="Lucas S."/>
            <person name="Glavina Del Rio T."/>
            <person name="Nolan M."/>
            <person name="Tice H."/>
            <person name="Copeland A."/>
            <person name="Cheng J.F."/>
            <person name="Chen F."/>
            <person name="Bruce D."/>
            <person name="Goodwin L."/>
            <person name="Pitluck S."/>
            <person name="Mavromatis K."/>
            <person name="Pati A."/>
            <person name="Mikhailova N."/>
            <person name="Chen A."/>
            <person name="Palaniappan K."/>
            <person name="Land M."/>
            <person name="Hauser L."/>
            <person name="Chang Y.J."/>
            <person name="Jeffries C.D."/>
            <person name="Detter J.C."/>
            <person name="Brettin T."/>
            <person name="Rohde M."/>
            <person name="Goker M."/>
            <person name="Bristow J."/>
            <person name="Markowitz V."/>
            <person name="Eisen J.A."/>
            <person name="Hugenholtz P."/>
            <person name="Kyrpides N.C."/>
            <person name="Klenk H.P."/>
        </authorList>
    </citation>
    <scope>NUCLEOTIDE SEQUENCE [LARGE SCALE GENOMIC DNA]</scope>
    <source>
        <strain evidence="2">DSM 14365 / CIP 107738 / JCM 11303 / AJ 13395 / SMP-2</strain>
    </source>
</reference>
<protein>
    <submittedName>
        <fullName evidence="1">Uncharacterized protein</fullName>
    </submittedName>
</protein>
<organism evidence="1 2">
    <name type="scientific">Haliangium ochraceum (strain DSM 14365 / JCM 11303 / SMP-2)</name>
    <dbReference type="NCBI Taxonomy" id="502025"/>
    <lineage>
        <taxon>Bacteria</taxon>
        <taxon>Pseudomonadati</taxon>
        <taxon>Myxococcota</taxon>
        <taxon>Polyangia</taxon>
        <taxon>Haliangiales</taxon>
        <taxon>Kofleriaceae</taxon>
        <taxon>Haliangium</taxon>
    </lineage>
</organism>
<name>D0LZ58_HALO1</name>
<evidence type="ECO:0000313" key="2">
    <source>
        <dbReference type="Proteomes" id="UP000001880"/>
    </source>
</evidence>
<dbReference type="Proteomes" id="UP000001880">
    <property type="component" value="Chromosome"/>
</dbReference>